<accession>A0A0B2AB00</accession>
<dbReference type="GO" id="GO:0006531">
    <property type="term" value="P:aspartate metabolic process"/>
    <property type="evidence" value="ECO:0007669"/>
    <property type="project" value="TreeGrafter"/>
</dbReference>
<dbReference type="RefSeq" id="WP_039397585.1">
    <property type="nucleotide sequence ID" value="NZ_JTDK01000006.1"/>
</dbReference>
<dbReference type="InterPro" id="IPR020557">
    <property type="entry name" value="Fumarate_lyase_CS"/>
</dbReference>
<dbReference type="Gene3D" id="1.10.275.10">
    <property type="entry name" value="Fumarase/aspartase (N-terminal domain)"/>
    <property type="match status" value="1"/>
</dbReference>
<dbReference type="STRING" id="1348253.LK09_07540"/>
<keyword evidence="1 4" id="KW-0456">Lyase</keyword>
<proteinExistence type="predicted"/>
<dbReference type="NCBIfam" id="NF008909">
    <property type="entry name" value="PRK12273.1"/>
    <property type="match status" value="1"/>
</dbReference>
<comment type="caution">
    <text evidence="4">The sequence shown here is derived from an EMBL/GenBank/DDBJ whole genome shotgun (WGS) entry which is preliminary data.</text>
</comment>
<evidence type="ECO:0000313" key="4">
    <source>
        <dbReference type="EMBL" id="KHK98756.1"/>
    </source>
</evidence>
<dbReference type="PANTHER" id="PTHR42696:SF2">
    <property type="entry name" value="ASPARTATE AMMONIA-LYASE"/>
    <property type="match status" value="1"/>
</dbReference>
<dbReference type="PANTHER" id="PTHR42696">
    <property type="entry name" value="ASPARTATE AMMONIA-LYASE"/>
    <property type="match status" value="1"/>
</dbReference>
<dbReference type="InterPro" id="IPR024083">
    <property type="entry name" value="Fumarase/histidase_N"/>
</dbReference>
<dbReference type="EC" id="4.3.1.1" evidence="4"/>
<feature type="domain" description="Fumarase C C-terminal" evidence="3">
    <location>
        <begin position="412"/>
        <end position="457"/>
    </location>
</feature>
<dbReference type="AlphaFoldDB" id="A0A0B2AB00"/>
<dbReference type="FunFam" id="1.20.200.10:FF:000001">
    <property type="entry name" value="Fumarate hydratase, mitochondrial"/>
    <property type="match status" value="1"/>
</dbReference>
<dbReference type="PROSITE" id="PS00163">
    <property type="entry name" value="FUMARATE_LYASES"/>
    <property type="match status" value="1"/>
</dbReference>
<dbReference type="GO" id="GO:0008797">
    <property type="term" value="F:aspartate ammonia-lyase activity"/>
    <property type="evidence" value="ECO:0007669"/>
    <property type="project" value="UniProtKB-EC"/>
</dbReference>
<dbReference type="InterPro" id="IPR008948">
    <property type="entry name" value="L-Aspartase-like"/>
</dbReference>
<feature type="domain" description="Fumarate lyase N-terminal" evidence="2">
    <location>
        <begin position="14"/>
        <end position="345"/>
    </location>
</feature>
<dbReference type="Pfam" id="PF00206">
    <property type="entry name" value="Lyase_1"/>
    <property type="match status" value="1"/>
</dbReference>
<dbReference type="GO" id="GO:0005829">
    <property type="term" value="C:cytosol"/>
    <property type="evidence" value="ECO:0007669"/>
    <property type="project" value="TreeGrafter"/>
</dbReference>
<dbReference type="Gene3D" id="1.10.40.30">
    <property type="entry name" value="Fumarase/aspartase (C-terminal domain)"/>
    <property type="match status" value="1"/>
</dbReference>
<gene>
    <name evidence="4" type="primary">aspA</name>
    <name evidence="4" type="ORF">LK09_07540</name>
</gene>
<protein>
    <submittedName>
        <fullName evidence="4">Aspartate ammonia-lyase</fullName>
        <ecNumber evidence="4">4.3.1.1</ecNumber>
    </submittedName>
</protein>
<dbReference type="InterPro" id="IPR018951">
    <property type="entry name" value="Fumarase_C_C"/>
</dbReference>
<dbReference type="Pfam" id="PF10415">
    <property type="entry name" value="FumaraseC_C"/>
    <property type="match status" value="1"/>
</dbReference>
<dbReference type="FunFam" id="1.10.275.10:FF:000001">
    <property type="entry name" value="Fumarate hydratase, mitochondrial"/>
    <property type="match status" value="1"/>
</dbReference>
<dbReference type="GO" id="GO:0006099">
    <property type="term" value="P:tricarboxylic acid cycle"/>
    <property type="evidence" value="ECO:0007669"/>
    <property type="project" value="InterPro"/>
</dbReference>
<name>A0A0B2AB00_9MICO</name>
<reference evidence="4 5" key="1">
    <citation type="submission" date="2014-11" db="EMBL/GenBank/DDBJ databases">
        <title>Genome sequence of Microbacterium mangrovi MUSC 115(T).</title>
        <authorList>
            <person name="Lee L.-H."/>
        </authorList>
    </citation>
    <scope>NUCLEOTIDE SEQUENCE [LARGE SCALE GENOMIC DNA]</scope>
    <source>
        <strain evidence="4 5">MUSC 115</strain>
    </source>
</reference>
<evidence type="ECO:0000259" key="3">
    <source>
        <dbReference type="Pfam" id="PF10415"/>
    </source>
</evidence>
<dbReference type="EMBL" id="JTDK01000006">
    <property type="protein sequence ID" value="KHK98756.1"/>
    <property type="molecule type" value="Genomic_DNA"/>
</dbReference>
<dbReference type="OrthoDB" id="9802809at2"/>
<evidence type="ECO:0000259" key="2">
    <source>
        <dbReference type="Pfam" id="PF00206"/>
    </source>
</evidence>
<evidence type="ECO:0000256" key="1">
    <source>
        <dbReference type="ARBA" id="ARBA00023239"/>
    </source>
</evidence>
<evidence type="ECO:0000313" key="5">
    <source>
        <dbReference type="Proteomes" id="UP000031030"/>
    </source>
</evidence>
<dbReference type="Proteomes" id="UP000031030">
    <property type="component" value="Unassembled WGS sequence"/>
</dbReference>
<dbReference type="Gene3D" id="1.20.200.10">
    <property type="entry name" value="Fumarase/aspartase (Central domain)"/>
    <property type="match status" value="1"/>
</dbReference>
<sequence length="461" mass="47867">MTAASFRVERDSLGELRVPADAYWGIHTARAQENFPISDTPIGRHPALVEALATVKQAAAAANLELGLLPAATADAIAHACERVRRGELHDQFVVDVIQGGAGTSSNMNANEVVANAALERLGLSRGRYDVVHPIDDVNRSQATNDVYPTAIRIAVTRGIQGLRAELAGLAGAFADRGMAFGAIGKVGRTQLQDAVPMRLGDEFTAFAVAIREDVQRLEEVVPLLLECSLGGTAIGTGVTAPQGYRERVLNHLGELSGLPITAAAHLFEASWDTSAFLTASSLLRRCAVKLSKISSDLRLLASGPQTGLGEIRLPPRQAGSSIMPGKVNPVIPETINQIAFAVMGADVTVGIAGEAGQLQLNAFEPVIAHSLLQSVAWLTNGARILRVLCVDGILANEEVLAANAANAVGAVTALVPVIGYEAAARAATQALRTGEPIADAVAAHADLSGADVGRLLAGAG</sequence>
<dbReference type="PRINTS" id="PR00149">
    <property type="entry name" value="FUMRATELYASE"/>
</dbReference>
<dbReference type="InterPro" id="IPR022761">
    <property type="entry name" value="Fumarate_lyase_N"/>
</dbReference>
<keyword evidence="5" id="KW-1185">Reference proteome</keyword>
<dbReference type="SUPFAM" id="SSF48557">
    <property type="entry name" value="L-aspartase-like"/>
    <property type="match status" value="1"/>
</dbReference>
<organism evidence="4 5">
    <name type="scientific">Microbacterium mangrovi</name>
    <dbReference type="NCBI Taxonomy" id="1348253"/>
    <lineage>
        <taxon>Bacteria</taxon>
        <taxon>Bacillati</taxon>
        <taxon>Actinomycetota</taxon>
        <taxon>Actinomycetes</taxon>
        <taxon>Micrococcales</taxon>
        <taxon>Microbacteriaceae</taxon>
        <taxon>Microbacterium</taxon>
    </lineage>
</organism>
<dbReference type="InterPro" id="IPR000362">
    <property type="entry name" value="Fumarate_lyase_fam"/>
</dbReference>
<dbReference type="InterPro" id="IPR051546">
    <property type="entry name" value="Aspartate_Ammonia-Lyase"/>
</dbReference>